<feature type="region of interest" description="Disordered" evidence="1">
    <location>
        <begin position="914"/>
        <end position="939"/>
    </location>
</feature>
<dbReference type="GO" id="GO:0009103">
    <property type="term" value="P:lipopolysaccharide biosynthetic process"/>
    <property type="evidence" value="ECO:0007669"/>
    <property type="project" value="TreeGrafter"/>
</dbReference>
<organism evidence="4 5">
    <name type="scientific">Corynebacterium resistens (strain DSM 45100 / JCM 12819 / GTC 2026 / SICGH 158)</name>
    <dbReference type="NCBI Taxonomy" id="662755"/>
    <lineage>
        <taxon>Bacteria</taxon>
        <taxon>Bacillati</taxon>
        <taxon>Actinomycetota</taxon>
        <taxon>Actinomycetes</taxon>
        <taxon>Mycobacteriales</taxon>
        <taxon>Corynebacteriaceae</taxon>
        <taxon>Corynebacterium</taxon>
    </lineage>
</organism>
<feature type="transmembrane region" description="Helical" evidence="2">
    <location>
        <begin position="653"/>
        <end position="673"/>
    </location>
</feature>
<dbReference type="HOGENOM" id="CLU_281974_0_0_11"/>
<dbReference type="PANTHER" id="PTHR23028">
    <property type="entry name" value="ACETYLTRANSFERASE"/>
    <property type="match status" value="1"/>
</dbReference>
<dbReference type="InterPro" id="IPR050879">
    <property type="entry name" value="Acyltransferase_3"/>
</dbReference>
<keyword evidence="2" id="KW-0472">Membrane</keyword>
<feature type="compositionally biased region" description="Polar residues" evidence="1">
    <location>
        <begin position="89"/>
        <end position="99"/>
    </location>
</feature>
<keyword evidence="2" id="KW-1133">Transmembrane helix</keyword>
<gene>
    <name evidence="4" type="ordered locus">CRES_0370</name>
</gene>
<keyword evidence="5" id="KW-1185">Reference proteome</keyword>
<feature type="compositionally biased region" description="Polar residues" evidence="1">
    <location>
        <begin position="191"/>
        <end position="211"/>
    </location>
</feature>
<sequence>MADFFRKIRKDSATFVRDRVAPRVREQFAASQKRVNGTAKDDSSATLASKQPKTHKAAWPEKAADTSSTPQPAKKNAAAAQPTVKDSSKPSVTNTNLSKKNAEKQPAAPKKTSSTPQGGKPKPKAPVAPTKGGGKPKPKASTTPNKNAGNPKPKASTTPNKNAGNPKPKASTTPTKGAGKPKPKAPDAPAQSKTAAGSVSAKTDATSSSIKLTPRLPGAPKPPSAQTSAPKVPQEKPKKASKPQVHAATHMQRIRAQREARLKAAHSSKPSSAERRPLPKKSTSENPQPVVKEATTKTKQDNVSKKPRVQKTQPPQAKAKTAKPATTSAPAAKPTAAKPATTSAPAAKPKAAKPAAKPAAAAEPKAVKPATTSAPAAKPTAATSGGAGNTVAKTVTSTSRRPSENRLATPPREWRVPERTVAASEKKKPKNSAATNFRDRANANRGNNSAKPRTPANLKRRHIPGLDGVRGLAVIAVLLYHFWPALFPGGFMGVDMFFVLSGYLITFLLVREYRKTGRISLKQFWLRRARRILPAALVVIAICTALVSLFRGDIAVKVGYHALTSALFVSNWGQIAESGSYFSDNGLNIFTHYWSLSIEEQFYLVWPLLVMGILALGMRSKLLRRFTMQSGSANTTRTAGANQTDDKRAQITLLLYATIAIGLVSFIAMLVLYNPQEDPTRVYFGTDTHAFGLAVGAAIAFMVSRGSSFLTPRRSPTPGDSALVARFNPVLEASAWIGFAAIVAMVLTVEDTAPFTYRGGLLIASLLTGWLVALSVRGQGSLVRVLSHPSLAWFGDRSFSLYLWHWPLFLMSKQFFTQTLEMQGDFANNIIVPCTALVATLGCTYFTFHYIENPFRLNGYRKTMMTLKGPRLAASTATASLVAVGIVVALATAPAQTNVEKQLQALAAQQKKATSSKNATATGAAADPNASPMKSHRMPRGRAITAVGDSVLLASFDAMSKRFPGISIDADVSRHYTAGLTILQNLKAQKKLRNTVILGFGTNGQAFPGQLEQMLDVIGPDRTVILVAPYGPVNGISDAAQQVIEFSATHRNVYPAMWCQVAANNPNALYSDKVHPKPENANLYVRSITDALKLAASGEKKPRVTCPPM</sequence>
<feature type="transmembrane region" description="Helical" evidence="2">
    <location>
        <begin position="531"/>
        <end position="550"/>
    </location>
</feature>
<proteinExistence type="predicted"/>
<feature type="transmembrane region" description="Helical" evidence="2">
    <location>
        <begin position="755"/>
        <end position="778"/>
    </location>
</feature>
<evidence type="ECO:0000256" key="1">
    <source>
        <dbReference type="SAM" id="MobiDB-lite"/>
    </source>
</evidence>
<evidence type="ECO:0000313" key="5">
    <source>
        <dbReference type="Proteomes" id="UP000000492"/>
    </source>
</evidence>
<dbReference type="KEGG" id="crd:CRES_0370"/>
<feature type="transmembrane region" description="Helical" evidence="2">
    <location>
        <begin position="790"/>
        <end position="810"/>
    </location>
</feature>
<dbReference type="GO" id="GO:0016747">
    <property type="term" value="F:acyltransferase activity, transferring groups other than amino-acyl groups"/>
    <property type="evidence" value="ECO:0007669"/>
    <property type="project" value="InterPro"/>
</dbReference>
<feature type="domain" description="Acyltransferase 3" evidence="3">
    <location>
        <begin position="464"/>
        <end position="846"/>
    </location>
</feature>
<accession>F8DXT6</accession>
<evidence type="ECO:0000313" key="4">
    <source>
        <dbReference type="EMBL" id="AEI08733.1"/>
    </source>
</evidence>
<feature type="transmembrane region" description="Helical" evidence="2">
    <location>
        <begin position="872"/>
        <end position="893"/>
    </location>
</feature>
<name>F8DXT6_CORRG</name>
<feature type="compositionally biased region" description="Low complexity" evidence="1">
    <location>
        <begin position="311"/>
        <end position="384"/>
    </location>
</feature>
<feature type="compositionally biased region" description="Polar residues" evidence="1">
    <location>
        <begin position="391"/>
        <end position="400"/>
    </location>
</feature>
<feature type="compositionally biased region" description="Basic and acidic residues" evidence="1">
    <location>
        <begin position="294"/>
        <end position="304"/>
    </location>
</feature>
<dbReference type="PANTHER" id="PTHR23028:SF53">
    <property type="entry name" value="ACYL_TRANSF_3 DOMAIN-CONTAINING PROTEIN"/>
    <property type="match status" value="1"/>
</dbReference>
<dbReference type="EMBL" id="CP002857">
    <property type="protein sequence ID" value="AEI08733.1"/>
    <property type="molecule type" value="Genomic_DNA"/>
</dbReference>
<dbReference type="eggNOG" id="COG1835">
    <property type="taxonomic scope" value="Bacteria"/>
</dbReference>
<reference evidence="4 5" key="1">
    <citation type="journal article" date="2012" name="BMC Genomics">
        <title>Complete genome sequence, lifestyle, and multi-drug resistance of the human pathogen Corynebacterium resistens DSM 45100 isolated from blood samples of a leukemia patient.</title>
        <authorList>
            <person name="Schroder J."/>
            <person name="Maus I."/>
            <person name="Meyer K."/>
            <person name="Wordemann S."/>
            <person name="Blom J."/>
            <person name="Jaenicke S."/>
            <person name="Schneider J."/>
            <person name="Trost E."/>
            <person name="Tauch A."/>
        </authorList>
    </citation>
    <scope>NUCLEOTIDE SEQUENCE [LARGE SCALE GENOMIC DNA]</scope>
    <source>
        <strain evidence="5">DSM 45100 / JCM 12819 / CCUG 50093 / GTC 2026 / SICGH 158</strain>
    </source>
</reference>
<evidence type="ECO:0000259" key="3">
    <source>
        <dbReference type="Pfam" id="PF01757"/>
    </source>
</evidence>
<dbReference type="RefSeq" id="WP_013887759.1">
    <property type="nucleotide sequence ID" value="NC_015673.1"/>
</dbReference>
<feature type="region of interest" description="Disordered" evidence="1">
    <location>
        <begin position="27"/>
        <end position="459"/>
    </location>
</feature>
<evidence type="ECO:0000256" key="2">
    <source>
        <dbReference type="SAM" id="Phobius"/>
    </source>
</evidence>
<keyword evidence="2" id="KW-0812">Transmembrane</keyword>
<feature type="compositionally biased region" description="Low complexity" evidence="1">
    <location>
        <begin position="70"/>
        <end position="82"/>
    </location>
</feature>
<dbReference type="CDD" id="cd01840">
    <property type="entry name" value="SGNH_hydrolase_yrhL_like"/>
    <property type="match status" value="1"/>
</dbReference>
<dbReference type="AlphaFoldDB" id="F8DXT6"/>
<feature type="transmembrane region" description="Helical" evidence="2">
    <location>
        <begin position="489"/>
        <end position="510"/>
    </location>
</feature>
<dbReference type="SUPFAM" id="SSF52266">
    <property type="entry name" value="SGNH hydrolase"/>
    <property type="match status" value="1"/>
</dbReference>
<protein>
    <submittedName>
        <fullName evidence="4">Membrane protein</fullName>
    </submittedName>
</protein>
<feature type="transmembrane region" description="Helical" evidence="2">
    <location>
        <begin position="830"/>
        <end position="851"/>
    </location>
</feature>
<dbReference type="STRING" id="662755.CRES_0370"/>
<dbReference type="InterPro" id="IPR002656">
    <property type="entry name" value="Acyl_transf_3_dom"/>
</dbReference>
<dbReference type="OrthoDB" id="3404679at2"/>
<dbReference type="Proteomes" id="UP000000492">
    <property type="component" value="Chromosome"/>
</dbReference>
<dbReference type="Pfam" id="PF01757">
    <property type="entry name" value="Acyl_transf_3"/>
    <property type="match status" value="1"/>
</dbReference>
<feature type="compositionally biased region" description="Low complexity" evidence="1">
    <location>
        <begin position="914"/>
        <end position="932"/>
    </location>
</feature>
<feature type="transmembrane region" description="Helical" evidence="2">
    <location>
        <begin position="693"/>
        <end position="710"/>
    </location>
</feature>
<dbReference type="GO" id="GO:0016020">
    <property type="term" value="C:membrane"/>
    <property type="evidence" value="ECO:0007669"/>
    <property type="project" value="TreeGrafter"/>
</dbReference>
<feature type="transmembrane region" description="Helical" evidence="2">
    <location>
        <begin position="730"/>
        <end position="749"/>
    </location>
</feature>
<feature type="transmembrane region" description="Helical" evidence="2">
    <location>
        <begin position="601"/>
        <end position="618"/>
    </location>
</feature>